<evidence type="ECO:0000313" key="2">
    <source>
        <dbReference type="Proteomes" id="UP000030661"/>
    </source>
</evidence>
<dbReference type="InterPro" id="IPR036249">
    <property type="entry name" value="Thioredoxin-like_sf"/>
</dbReference>
<reference evidence="1" key="1">
    <citation type="journal article" date="2015" name="PeerJ">
        <title>First genomic representation of candidate bacterial phylum KSB3 points to enhanced environmental sensing as a trigger of wastewater bulking.</title>
        <authorList>
            <person name="Sekiguchi Y."/>
            <person name="Ohashi A."/>
            <person name="Parks D.H."/>
            <person name="Yamauchi T."/>
            <person name="Tyson G.W."/>
            <person name="Hugenholtz P."/>
        </authorList>
    </citation>
    <scope>NUCLEOTIDE SEQUENCE [LARGE SCALE GENOMIC DNA]</scope>
</reference>
<dbReference type="EMBL" id="DF820465">
    <property type="protein sequence ID" value="GAK56958.1"/>
    <property type="molecule type" value="Genomic_DNA"/>
</dbReference>
<dbReference type="Gene3D" id="3.40.30.10">
    <property type="entry name" value="Glutaredoxin"/>
    <property type="match status" value="1"/>
</dbReference>
<proteinExistence type="predicted"/>
<evidence type="ECO:0000313" key="1">
    <source>
        <dbReference type="EMBL" id="GAK56958.1"/>
    </source>
</evidence>
<organism evidence="1">
    <name type="scientific">Vecturithrix granuli</name>
    <dbReference type="NCBI Taxonomy" id="1499967"/>
    <lineage>
        <taxon>Bacteria</taxon>
        <taxon>Candidatus Moduliflexota</taxon>
        <taxon>Candidatus Vecturitrichia</taxon>
        <taxon>Candidatus Vecturitrichales</taxon>
        <taxon>Candidatus Vecturitrichaceae</taxon>
        <taxon>Candidatus Vecturithrix</taxon>
    </lineage>
</organism>
<protein>
    <submittedName>
        <fullName evidence="1">Putative NAD-reducing hydrogenase subunit</fullName>
    </submittedName>
</protein>
<dbReference type="eggNOG" id="COG3411">
    <property type="taxonomic scope" value="Bacteria"/>
</dbReference>
<dbReference type="STRING" id="1499967.U27_03922"/>
<dbReference type="HOGENOM" id="CLU_126515_4_0_0"/>
<dbReference type="AlphaFoldDB" id="A0A081BXA3"/>
<accession>A0A081BXA3</accession>
<gene>
    <name evidence="1" type="ORF">U27_03922</name>
</gene>
<dbReference type="Proteomes" id="UP000030661">
    <property type="component" value="Unassembled WGS sequence"/>
</dbReference>
<keyword evidence="2" id="KW-1185">Reference proteome</keyword>
<sequence>MKSLEDLKKIKERALEMKKLKEGEARVIITIGMATDGIAAGARETMKAIMNFIRERQLDDVMITQTGYIGTPEHGPIVDVQIKGQPKVRYGHLKEQLVPRMMEQHVLKGEPVNEWTLKIEEEA</sequence>
<dbReference type="SUPFAM" id="SSF52833">
    <property type="entry name" value="Thioredoxin-like"/>
    <property type="match status" value="1"/>
</dbReference>
<name>A0A081BXA3_VECG1</name>